<protein>
    <recommendedName>
        <fullName evidence="3">Exonuclease</fullName>
    </recommendedName>
</protein>
<keyword evidence="2" id="KW-1185">Reference proteome</keyword>
<gene>
    <name evidence="1" type="ORF">BI308_11250</name>
</gene>
<sequence>MWSDAPLPPYTAQSQCENGISYMIDRYGNPLPSYTSIVRATQSAADKARLFQWRRRIGQAEASRICAISRQRGILGHQHLKHYWQGQPVVCPPLITEHWDHLLPYLEQIQQVRLIEGNLFHFYEGYAGRVDCVASWGNIPCVIDFKFCDRLKPIYPDQCLQLAAYCGAVNRQYGLKHNLQITHALLIRSTPDLADITLFEPQKMSYFWHQWQARVAQFWQIQNSSISA</sequence>
<dbReference type="PANTHER" id="PTHR31340">
    <property type="entry name" value="MITOCHONDRIAL GENOME MAINTENANCE EXONUCLEASE 1"/>
    <property type="match status" value="1"/>
</dbReference>
<accession>A0A1L9QSB3</accession>
<reference evidence="1" key="1">
    <citation type="submission" date="2016-10" db="EMBL/GenBank/DDBJ databases">
        <title>CRISPR-Cas defence system in Roseofilum reptotaenium: evidence of a bacteriophage-cyanobacterium arms race in the coral black band disease.</title>
        <authorList>
            <person name="Buerger P."/>
            <person name="Wood-Charlson E.M."/>
            <person name="Weynberg K.D."/>
            <person name="Willis B."/>
            <person name="Van Oppen M.J."/>
        </authorList>
    </citation>
    <scope>NUCLEOTIDE SEQUENCE [LARGE SCALE GENOMIC DNA]</scope>
    <source>
        <strain evidence="1">AO1-A</strain>
    </source>
</reference>
<evidence type="ECO:0000313" key="1">
    <source>
        <dbReference type="EMBL" id="OJJ25554.1"/>
    </source>
</evidence>
<evidence type="ECO:0000313" key="2">
    <source>
        <dbReference type="Proteomes" id="UP000183940"/>
    </source>
</evidence>
<dbReference type="STRING" id="1925591.BI308_11250"/>
<dbReference type="PANTHER" id="PTHR31340:SF3">
    <property type="entry name" value="MITOCHONDRIAL GENOME MAINTENANCE EXONUCLEASE 1"/>
    <property type="match status" value="1"/>
</dbReference>
<dbReference type="Proteomes" id="UP000183940">
    <property type="component" value="Unassembled WGS sequence"/>
</dbReference>
<proteinExistence type="predicted"/>
<organism evidence="1 2">
    <name type="scientific">Roseofilum reptotaenium AO1-A</name>
    <dbReference type="NCBI Taxonomy" id="1925591"/>
    <lineage>
        <taxon>Bacteria</taxon>
        <taxon>Bacillati</taxon>
        <taxon>Cyanobacteriota</taxon>
        <taxon>Cyanophyceae</taxon>
        <taxon>Desertifilales</taxon>
        <taxon>Desertifilaceae</taxon>
        <taxon>Roseofilum</taxon>
    </lineage>
</organism>
<dbReference type="AlphaFoldDB" id="A0A1L9QSB3"/>
<dbReference type="GO" id="GO:0008297">
    <property type="term" value="F:single-stranded DNA exodeoxyribonuclease activity"/>
    <property type="evidence" value="ECO:0007669"/>
    <property type="project" value="TreeGrafter"/>
</dbReference>
<dbReference type="EMBL" id="MLAW01000016">
    <property type="protein sequence ID" value="OJJ25554.1"/>
    <property type="molecule type" value="Genomic_DNA"/>
</dbReference>
<name>A0A1L9QSB3_9CYAN</name>
<evidence type="ECO:0008006" key="3">
    <source>
        <dbReference type="Google" id="ProtNLM"/>
    </source>
</evidence>
<comment type="caution">
    <text evidence="1">The sequence shown here is derived from an EMBL/GenBank/DDBJ whole genome shotgun (WGS) entry which is preliminary data.</text>
</comment>